<name>X1AD69_9ZZZZ</name>
<dbReference type="PROSITE" id="PS51534">
    <property type="entry name" value="SEFIR"/>
    <property type="match status" value="1"/>
</dbReference>
<protein>
    <recommendedName>
        <fullName evidence="1">SEFIR domain-containing protein</fullName>
    </recommendedName>
</protein>
<evidence type="ECO:0000259" key="1">
    <source>
        <dbReference type="PROSITE" id="PS51534"/>
    </source>
</evidence>
<gene>
    <name evidence="2" type="ORF">S01H4_05341</name>
</gene>
<sequence>MEKMVADPEIKKVIIVSDCVYTQKADSRKGGVGTETQIISKEIYDKVEQDKFVVVIAEKDEYGKPYLPTYYKSRIYIDLSEPDNYAENFERLLRWIYDKPLYKKPEIGKMPSFLSEGKQILLGTTVSFRRAINVIKDGKPYSAGALKEYFEIFVQNLEKFRIKNYKGEFDEAIMKNIEAFLPYRNEVIQIFSAIARYSPKEEHIESLNRFFESLIPYMFRPESVTSWREWDSDNFRFIIHELFLYAIAILVKLERFQQASMLLSQSYYVPGNSDYGRDVMVSYSVFRQCMESLEYRNKRLKLRRLSLRADLLKERCQTTGIDFRYLMQADFVLFIRTELYAEDLFDSWWPEILLYLGHFPGPFEIFARAESKRYFEKMKCLFDIQSPDDFKQLLEEYQQGKRELPRWERHSFNPALLLNIKKLVTRP</sequence>
<accession>X1AD69</accession>
<organism evidence="2">
    <name type="scientific">marine sediment metagenome</name>
    <dbReference type="NCBI Taxonomy" id="412755"/>
    <lineage>
        <taxon>unclassified sequences</taxon>
        <taxon>metagenomes</taxon>
        <taxon>ecological metagenomes</taxon>
    </lineage>
</organism>
<proteinExistence type="predicted"/>
<feature type="domain" description="SEFIR" evidence="1">
    <location>
        <begin position="1"/>
        <end position="88"/>
    </location>
</feature>
<reference evidence="2" key="1">
    <citation type="journal article" date="2014" name="Front. Microbiol.">
        <title>High frequency of phylogenetically diverse reductive dehalogenase-homologous genes in deep subseafloor sedimentary metagenomes.</title>
        <authorList>
            <person name="Kawai M."/>
            <person name="Futagami T."/>
            <person name="Toyoda A."/>
            <person name="Takaki Y."/>
            <person name="Nishi S."/>
            <person name="Hori S."/>
            <person name="Arai W."/>
            <person name="Tsubouchi T."/>
            <person name="Morono Y."/>
            <person name="Uchiyama I."/>
            <person name="Ito T."/>
            <person name="Fujiyama A."/>
            <person name="Inagaki F."/>
            <person name="Takami H."/>
        </authorList>
    </citation>
    <scope>NUCLEOTIDE SEQUENCE</scope>
    <source>
        <strain evidence="2">Expedition CK06-06</strain>
    </source>
</reference>
<comment type="caution">
    <text evidence="2">The sequence shown here is derived from an EMBL/GenBank/DDBJ whole genome shotgun (WGS) entry which is preliminary data.</text>
</comment>
<dbReference type="AlphaFoldDB" id="X1AD69"/>
<dbReference type="InterPro" id="IPR013568">
    <property type="entry name" value="SEFIR_dom"/>
</dbReference>
<evidence type="ECO:0000313" key="2">
    <source>
        <dbReference type="EMBL" id="GAG70603.1"/>
    </source>
</evidence>
<dbReference type="EMBL" id="BART01001538">
    <property type="protein sequence ID" value="GAG70603.1"/>
    <property type="molecule type" value="Genomic_DNA"/>
</dbReference>